<evidence type="ECO:0000259" key="2">
    <source>
        <dbReference type="PROSITE" id="PS50846"/>
    </source>
</evidence>
<dbReference type="InterPro" id="IPR036163">
    <property type="entry name" value="HMA_dom_sf"/>
</dbReference>
<protein>
    <submittedName>
        <fullName evidence="3">Heavy metal transport/detoxification protein domain protein</fullName>
    </submittedName>
</protein>
<dbReference type="InterPro" id="IPR036188">
    <property type="entry name" value="FAD/NAD-bd_sf"/>
</dbReference>
<dbReference type="InterPro" id="IPR017969">
    <property type="entry name" value="Heavy-metal-associated_CS"/>
</dbReference>
<feature type="non-terminal residue" evidence="3">
    <location>
        <position position="104"/>
    </location>
</feature>
<dbReference type="Pfam" id="PF00403">
    <property type="entry name" value="HMA"/>
    <property type="match status" value="1"/>
</dbReference>
<name>T1CLV6_9ZZZZ</name>
<dbReference type="Gene3D" id="3.30.70.100">
    <property type="match status" value="1"/>
</dbReference>
<dbReference type="EMBL" id="AUZY01003367">
    <property type="protein sequence ID" value="EQD69815.1"/>
    <property type="molecule type" value="Genomic_DNA"/>
</dbReference>
<dbReference type="SUPFAM" id="SSF51905">
    <property type="entry name" value="FAD/NAD(P)-binding domain"/>
    <property type="match status" value="1"/>
</dbReference>
<dbReference type="PROSITE" id="PS50846">
    <property type="entry name" value="HMA_2"/>
    <property type="match status" value="1"/>
</dbReference>
<gene>
    <name evidence="3" type="ORF">B1B_05326</name>
</gene>
<dbReference type="SUPFAM" id="SSF55008">
    <property type="entry name" value="HMA, heavy metal-associated domain"/>
    <property type="match status" value="1"/>
</dbReference>
<dbReference type="InterPro" id="IPR006121">
    <property type="entry name" value="HMA_dom"/>
</dbReference>
<dbReference type="AlphaFoldDB" id="T1CLV6"/>
<evidence type="ECO:0000256" key="1">
    <source>
        <dbReference type="ARBA" id="ARBA00022723"/>
    </source>
</evidence>
<sequence>MSTRHVYEIIGMTCDHCAAAIKNALERLPGVSADVSFEERKAFIDAPESLDSGVLVGAIRKAGYGIADGGEEHGFAVIVGSGSAAFAAAIGLASSGKNVTMIER</sequence>
<dbReference type="PROSITE" id="PS01047">
    <property type="entry name" value="HMA_1"/>
    <property type="match status" value="1"/>
</dbReference>
<comment type="caution">
    <text evidence="3">The sequence shown here is derived from an EMBL/GenBank/DDBJ whole genome shotgun (WGS) entry which is preliminary data.</text>
</comment>
<keyword evidence="1" id="KW-0479">Metal-binding</keyword>
<dbReference type="CDD" id="cd00371">
    <property type="entry name" value="HMA"/>
    <property type="match status" value="1"/>
</dbReference>
<dbReference type="GO" id="GO:0046872">
    <property type="term" value="F:metal ion binding"/>
    <property type="evidence" value="ECO:0007669"/>
    <property type="project" value="UniProtKB-KW"/>
</dbReference>
<proteinExistence type="predicted"/>
<organism evidence="3">
    <name type="scientific">mine drainage metagenome</name>
    <dbReference type="NCBI Taxonomy" id="410659"/>
    <lineage>
        <taxon>unclassified sequences</taxon>
        <taxon>metagenomes</taxon>
        <taxon>ecological metagenomes</taxon>
    </lineage>
</organism>
<feature type="domain" description="HMA" evidence="2">
    <location>
        <begin position="3"/>
        <end position="67"/>
    </location>
</feature>
<accession>T1CLV6</accession>
<reference evidence="3" key="2">
    <citation type="journal article" date="2014" name="ISME J.">
        <title>Microbial stratification in low pH oxic and suboxic macroscopic growths along an acid mine drainage.</title>
        <authorList>
            <person name="Mendez-Garcia C."/>
            <person name="Mesa V."/>
            <person name="Sprenger R.R."/>
            <person name="Richter M."/>
            <person name="Diez M.S."/>
            <person name="Solano J."/>
            <person name="Bargiela R."/>
            <person name="Golyshina O.V."/>
            <person name="Manteca A."/>
            <person name="Ramos J.L."/>
            <person name="Gallego J.R."/>
            <person name="Llorente I."/>
            <person name="Martins Dos Santos V.A."/>
            <person name="Jensen O.N."/>
            <person name="Pelaez A.I."/>
            <person name="Sanchez J."/>
            <person name="Ferrer M."/>
        </authorList>
    </citation>
    <scope>NUCLEOTIDE SEQUENCE</scope>
</reference>
<evidence type="ECO:0000313" key="3">
    <source>
        <dbReference type="EMBL" id="EQD69815.1"/>
    </source>
</evidence>
<reference evidence="3" key="1">
    <citation type="submission" date="2013-08" db="EMBL/GenBank/DDBJ databases">
        <authorList>
            <person name="Mendez C."/>
            <person name="Richter M."/>
            <person name="Ferrer M."/>
            <person name="Sanchez J."/>
        </authorList>
    </citation>
    <scope>NUCLEOTIDE SEQUENCE</scope>
</reference>